<accession>A0A9X4BKC1</accession>
<dbReference type="PROSITE" id="PS50931">
    <property type="entry name" value="HTH_LYSR"/>
    <property type="match status" value="1"/>
</dbReference>
<proteinExistence type="inferred from homology"/>
<dbReference type="Proteomes" id="UP001139971">
    <property type="component" value="Unassembled WGS sequence"/>
</dbReference>
<evidence type="ECO:0000313" key="7">
    <source>
        <dbReference type="Proteomes" id="UP001139971"/>
    </source>
</evidence>
<dbReference type="InterPro" id="IPR036390">
    <property type="entry name" value="WH_DNA-bd_sf"/>
</dbReference>
<dbReference type="Pfam" id="PF03466">
    <property type="entry name" value="LysR_substrate"/>
    <property type="match status" value="1"/>
</dbReference>
<dbReference type="InterPro" id="IPR000847">
    <property type="entry name" value="LysR_HTH_N"/>
</dbReference>
<evidence type="ECO:0000256" key="4">
    <source>
        <dbReference type="ARBA" id="ARBA00023163"/>
    </source>
</evidence>
<keyword evidence="2" id="KW-0805">Transcription regulation</keyword>
<evidence type="ECO:0000256" key="1">
    <source>
        <dbReference type="ARBA" id="ARBA00009437"/>
    </source>
</evidence>
<dbReference type="Gene3D" id="1.10.10.10">
    <property type="entry name" value="Winged helix-like DNA-binding domain superfamily/Winged helix DNA-binding domain"/>
    <property type="match status" value="1"/>
</dbReference>
<protein>
    <submittedName>
        <fullName evidence="6">LysR family transcriptional regulator</fullName>
    </submittedName>
</protein>
<dbReference type="InterPro" id="IPR005119">
    <property type="entry name" value="LysR_subst-bd"/>
</dbReference>
<sequence>MSDSLGDIAVFVAAADSGRLAHAARALGISPAAVSAALKRLETSLGAKLMLRTTRSLRLTQEGERYLAHARGALESLRQGRLALASDTNDVRGLLRITAPADFGRNRVAAWLDEFAAAHPNVQFQMTLDDAVADFFRSPIDLALRYGRFADSSLIAQPVATLARVLCAAPGYLARRGTPERPLDLVAHDTICYMVQQRAADRWRLSRGDDDVEVQVRPRWVFNDAEMVRRWAIRGNGVAYRILSDIAADVENGKLQRVLPEWHGEPVPLSLVYPDRKLSPALRLLIGFLTEKCGALAS</sequence>
<keyword evidence="4" id="KW-0804">Transcription</keyword>
<reference evidence="6" key="1">
    <citation type="submission" date="2023-02" db="EMBL/GenBank/DDBJ databases">
        <title>Tahibacter soli sp. nov. isolated from soil.</title>
        <authorList>
            <person name="Baek J.H."/>
            <person name="Lee J.K."/>
            <person name="Choi D.G."/>
            <person name="Jeon C.O."/>
        </authorList>
    </citation>
    <scope>NUCLEOTIDE SEQUENCE</scope>
    <source>
        <strain evidence="6">BL</strain>
    </source>
</reference>
<evidence type="ECO:0000313" key="6">
    <source>
        <dbReference type="EMBL" id="MDC8013034.1"/>
    </source>
</evidence>
<comment type="similarity">
    <text evidence="1">Belongs to the LysR transcriptional regulatory family.</text>
</comment>
<feature type="domain" description="HTH lysR-type" evidence="5">
    <location>
        <begin position="3"/>
        <end position="60"/>
    </location>
</feature>
<dbReference type="FunFam" id="1.10.10.10:FF:000001">
    <property type="entry name" value="LysR family transcriptional regulator"/>
    <property type="match status" value="1"/>
</dbReference>
<dbReference type="GO" id="GO:0043565">
    <property type="term" value="F:sequence-specific DNA binding"/>
    <property type="evidence" value="ECO:0007669"/>
    <property type="project" value="TreeGrafter"/>
</dbReference>
<dbReference type="FunFam" id="3.40.190.290:FF:000001">
    <property type="entry name" value="Transcriptional regulator, LysR family"/>
    <property type="match status" value="1"/>
</dbReference>
<dbReference type="InterPro" id="IPR036388">
    <property type="entry name" value="WH-like_DNA-bd_sf"/>
</dbReference>
<dbReference type="GO" id="GO:0003700">
    <property type="term" value="F:DNA-binding transcription factor activity"/>
    <property type="evidence" value="ECO:0007669"/>
    <property type="project" value="InterPro"/>
</dbReference>
<organism evidence="6 7">
    <name type="scientific">Tahibacter soli</name>
    <dbReference type="NCBI Taxonomy" id="2983605"/>
    <lineage>
        <taxon>Bacteria</taxon>
        <taxon>Pseudomonadati</taxon>
        <taxon>Pseudomonadota</taxon>
        <taxon>Gammaproteobacteria</taxon>
        <taxon>Lysobacterales</taxon>
        <taxon>Rhodanobacteraceae</taxon>
        <taxon>Tahibacter</taxon>
    </lineage>
</organism>
<evidence type="ECO:0000256" key="2">
    <source>
        <dbReference type="ARBA" id="ARBA00023015"/>
    </source>
</evidence>
<evidence type="ECO:0000256" key="3">
    <source>
        <dbReference type="ARBA" id="ARBA00023125"/>
    </source>
</evidence>
<keyword evidence="3" id="KW-0238">DNA-binding</keyword>
<dbReference type="AlphaFoldDB" id="A0A9X4BKC1"/>
<dbReference type="SUPFAM" id="SSF46785">
    <property type="entry name" value="Winged helix' DNA-binding domain"/>
    <property type="match status" value="1"/>
</dbReference>
<dbReference type="CDD" id="cd08422">
    <property type="entry name" value="PBP2_CrgA_like"/>
    <property type="match status" value="1"/>
</dbReference>
<dbReference type="InterPro" id="IPR058163">
    <property type="entry name" value="LysR-type_TF_proteobact-type"/>
</dbReference>
<gene>
    <name evidence="6" type="ORF">OD750_010805</name>
</gene>
<dbReference type="EMBL" id="JAOVZO020000015">
    <property type="protein sequence ID" value="MDC8013034.1"/>
    <property type="molecule type" value="Genomic_DNA"/>
</dbReference>
<dbReference type="GO" id="GO:0006351">
    <property type="term" value="P:DNA-templated transcription"/>
    <property type="evidence" value="ECO:0007669"/>
    <property type="project" value="TreeGrafter"/>
</dbReference>
<keyword evidence="7" id="KW-1185">Reference proteome</keyword>
<dbReference type="RefSeq" id="WP_263544723.1">
    <property type="nucleotide sequence ID" value="NZ_JAOVZO020000015.1"/>
</dbReference>
<comment type="caution">
    <text evidence="6">The sequence shown here is derived from an EMBL/GenBank/DDBJ whole genome shotgun (WGS) entry which is preliminary data.</text>
</comment>
<dbReference type="PANTHER" id="PTHR30537">
    <property type="entry name" value="HTH-TYPE TRANSCRIPTIONAL REGULATOR"/>
    <property type="match status" value="1"/>
</dbReference>
<evidence type="ECO:0000259" key="5">
    <source>
        <dbReference type="PROSITE" id="PS50931"/>
    </source>
</evidence>
<name>A0A9X4BKC1_9GAMM</name>
<dbReference type="Gene3D" id="3.40.190.290">
    <property type="match status" value="1"/>
</dbReference>
<dbReference type="SUPFAM" id="SSF53850">
    <property type="entry name" value="Periplasmic binding protein-like II"/>
    <property type="match status" value="1"/>
</dbReference>
<dbReference type="PANTHER" id="PTHR30537:SF21">
    <property type="entry name" value="HTH-TYPE TRANSCRIPTIONAL REGULATOR SINR-RELATED"/>
    <property type="match status" value="1"/>
</dbReference>
<dbReference type="Pfam" id="PF00126">
    <property type="entry name" value="HTH_1"/>
    <property type="match status" value="1"/>
</dbReference>